<sequence length="105" mass="11870">MPKRKTNPPPSANDIDAARELWMRTASPFGPLPDPVTNAIHEEDISDSAMALLMLQGREHSKVRSLDKLSERRRVNLDEVLDNCAKEMRAPTRPLEELLERSVPV</sequence>
<proteinExistence type="predicted"/>
<keyword evidence="2" id="KW-1185">Reference proteome</keyword>
<evidence type="ECO:0000313" key="1">
    <source>
        <dbReference type="EMBL" id="KAK7692574.1"/>
    </source>
</evidence>
<comment type="caution">
    <text evidence="1">The sequence shown here is derived from an EMBL/GenBank/DDBJ whole genome shotgun (WGS) entry which is preliminary data.</text>
</comment>
<gene>
    <name evidence="1" type="ORF">QCA50_004204</name>
</gene>
<evidence type="ECO:0000313" key="2">
    <source>
        <dbReference type="Proteomes" id="UP001385951"/>
    </source>
</evidence>
<organism evidence="1 2">
    <name type="scientific">Cerrena zonata</name>
    <dbReference type="NCBI Taxonomy" id="2478898"/>
    <lineage>
        <taxon>Eukaryota</taxon>
        <taxon>Fungi</taxon>
        <taxon>Dikarya</taxon>
        <taxon>Basidiomycota</taxon>
        <taxon>Agaricomycotina</taxon>
        <taxon>Agaricomycetes</taxon>
        <taxon>Polyporales</taxon>
        <taxon>Cerrenaceae</taxon>
        <taxon>Cerrena</taxon>
    </lineage>
</organism>
<accession>A0AAW0GST1</accession>
<dbReference type="AlphaFoldDB" id="A0AAW0GST1"/>
<protein>
    <submittedName>
        <fullName evidence="1">Uncharacterized protein</fullName>
    </submittedName>
</protein>
<reference evidence="1 2" key="1">
    <citation type="submission" date="2022-09" db="EMBL/GenBank/DDBJ databases">
        <authorList>
            <person name="Palmer J.M."/>
        </authorList>
    </citation>
    <scope>NUCLEOTIDE SEQUENCE [LARGE SCALE GENOMIC DNA]</scope>
    <source>
        <strain evidence="1 2">DSM 7382</strain>
    </source>
</reference>
<dbReference type="Proteomes" id="UP001385951">
    <property type="component" value="Unassembled WGS sequence"/>
</dbReference>
<name>A0AAW0GST1_9APHY</name>
<dbReference type="EMBL" id="JASBNA010000004">
    <property type="protein sequence ID" value="KAK7692574.1"/>
    <property type="molecule type" value="Genomic_DNA"/>
</dbReference>